<protein>
    <submittedName>
        <fullName evidence="3">Plasmid segregation protein ParM</fullName>
    </submittedName>
</protein>
<feature type="domain" description="Actin-like protein N-terminal" evidence="1">
    <location>
        <begin position="8"/>
        <end position="182"/>
    </location>
</feature>
<dbReference type="Pfam" id="PF17989">
    <property type="entry name" value="ALP_N"/>
    <property type="match status" value="1"/>
</dbReference>
<dbReference type="Proteomes" id="UP001232973">
    <property type="component" value="Unassembled WGS sequence"/>
</dbReference>
<sequence length="374" mass="40553">MQKARIAAVDAGNDAAKAVIGDTANRLVVPNVIAVERERRQVVQLEADPLDGLHVEVISPALRGADGIYAVGNLATMYRHSTEVPADAIKAESNQNLVVALTTLAIDAVLCGQFSAKKGVIQATYDLACGLPLAEVKAGRKQGFIERLKEGPHKVRFLDTPAPLGGNTVSITFGDVRVYAEGHAAIADITMDDEGRPRRVGIEQLTILVADIGGVTSDFCIIGSRGHLDNVNSVGLQDGISPCVDGIMARVEQEAGYRFRNRQELVRCITDPREDRRYRVGLGRMSIKGIVDEELDILARVEYQQIRKLFAALGGQIEICFVIGGGGILLRPYLEALNVDKLPLRFITPEESVWANAKGYYKLLQMARKIGAAK</sequence>
<evidence type="ECO:0000313" key="4">
    <source>
        <dbReference type="Proteomes" id="UP001232973"/>
    </source>
</evidence>
<proteinExistence type="predicted"/>
<evidence type="ECO:0000313" key="3">
    <source>
        <dbReference type="EMBL" id="MDQ0191277.1"/>
    </source>
</evidence>
<gene>
    <name evidence="3" type="ORF">J2S03_003146</name>
</gene>
<dbReference type="RefSeq" id="WP_274455121.1">
    <property type="nucleotide sequence ID" value="NZ_CP067097.1"/>
</dbReference>
<accession>A0ABT9XLU1</accession>
<evidence type="ECO:0000259" key="1">
    <source>
        <dbReference type="Pfam" id="PF17989"/>
    </source>
</evidence>
<dbReference type="EMBL" id="JAUSTP010000036">
    <property type="protein sequence ID" value="MDQ0191277.1"/>
    <property type="molecule type" value="Genomic_DNA"/>
</dbReference>
<dbReference type="InterPro" id="IPR043129">
    <property type="entry name" value="ATPase_NBD"/>
</dbReference>
<dbReference type="SUPFAM" id="SSF53067">
    <property type="entry name" value="Actin-like ATPase domain"/>
    <property type="match status" value="2"/>
</dbReference>
<feature type="domain" description="Alp7A-like C-terminal" evidence="2">
    <location>
        <begin position="207"/>
        <end position="339"/>
    </location>
</feature>
<organism evidence="3 4">
    <name type="scientific">Alicyclobacillus cycloheptanicus</name>
    <dbReference type="NCBI Taxonomy" id="1457"/>
    <lineage>
        <taxon>Bacteria</taxon>
        <taxon>Bacillati</taxon>
        <taxon>Bacillota</taxon>
        <taxon>Bacilli</taxon>
        <taxon>Bacillales</taxon>
        <taxon>Alicyclobacillaceae</taxon>
        <taxon>Alicyclobacillus</taxon>
    </lineage>
</organism>
<dbReference type="Gene3D" id="3.30.420.40">
    <property type="match status" value="2"/>
</dbReference>
<dbReference type="CDD" id="cd24023">
    <property type="entry name" value="ASKHA_NBD_ParM_Alp7A-like"/>
    <property type="match status" value="1"/>
</dbReference>
<dbReference type="InterPro" id="IPR054368">
    <property type="entry name" value="Alp7A-like_C"/>
</dbReference>
<reference evidence="3 4" key="1">
    <citation type="submission" date="2023-07" db="EMBL/GenBank/DDBJ databases">
        <title>Genomic Encyclopedia of Type Strains, Phase IV (KMG-IV): sequencing the most valuable type-strain genomes for metagenomic binning, comparative biology and taxonomic classification.</title>
        <authorList>
            <person name="Goeker M."/>
        </authorList>
    </citation>
    <scope>NUCLEOTIDE SEQUENCE [LARGE SCALE GENOMIC DNA]</scope>
    <source>
        <strain evidence="3 4">DSM 4006</strain>
    </source>
</reference>
<dbReference type="Pfam" id="PF22128">
    <property type="entry name" value="Alp7A_like_C"/>
    <property type="match status" value="1"/>
</dbReference>
<comment type="caution">
    <text evidence="3">The sequence shown here is derived from an EMBL/GenBank/DDBJ whole genome shotgun (WGS) entry which is preliminary data.</text>
</comment>
<evidence type="ECO:0000259" key="2">
    <source>
        <dbReference type="Pfam" id="PF22128"/>
    </source>
</evidence>
<dbReference type="InterPro" id="IPR040607">
    <property type="entry name" value="ALP_N"/>
</dbReference>
<keyword evidence="4" id="KW-1185">Reference proteome</keyword>
<name>A0ABT9XLU1_9BACL</name>